<dbReference type="InterPro" id="IPR018060">
    <property type="entry name" value="HTH_AraC"/>
</dbReference>
<evidence type="ECO:0000256" key="1">
    <source>
        <dbReference type="ARBA" id="ARBA00023015"/>
    </source>
</evidence>
<dbReference type="Gene3D" id="1.10.10.60">
    <property type="entry name" value="Homeodomain-like"/>
    <property type="match status" value="1"/>
</dbReference>
<dbReference type="PROSITE" id="PS01124">
    <property type="entry name" value="HTH_ARAC_FAMILY_2"/>
    <property type="match status" value="1"/>
</dbReference>
<feature type="domain" description="HTH araC/xylS-type" evidence="4">
    <location>
        <begin position="214"/>
        <end position="315"/>
    </location>
</feature>
<organism evidence="5 6">
    <name type="scientific">Rugosimonospora africana</name>
    <dbReference type="NCBI Taxonomy" id="556532"/>
    <lineage>
        <taxon>Bacteria</taxon>
        <taxon>Bacillati</taxon>
        <taxon>Actinomycetota</taxon>
        <taxon>Actinomycetes</taxon>
        <taxon>Micromonosporales</taxon>
        <taxon>Micromonosporaceae</taxon>
        <taxon>Rugosimonospora</taxon>
    </lineage>
</organism>
<dbReference type="AlphaFoldDB" id="A0A8J3R201"/>
<dbReference type="SMART" id="SM00342">
    <property type="entry name" value="HTH_ARAC"/>
    <property type="match status" value="1"/>
</dbReference>
<dbReference type="GO" id="GO:0003700">
    <property type="term" value="F:DNA-binding transcription factor activity"/>
    <property type="evidence" value="ECO:0007669"/>
    <property type="project" value="InterPro"/>
</dbReference>
<keyword evidence="1" id="KW-0805">Transcription regulation</keyword>
<dbReference type="InterPro" id="IPR020449">
    <property type="entry name" value="Tscrpt_reg_AraC-type_HTH"/>
</dbReference>
<protein>
    <submittedName>
        <fullName evidence="5">AraC family transcriptional regulator</fullName>
    </submittedName>
</protein>
<dbReference type="InterPro" id="IPR009057">
    <property type="entry name" value="Homeodomain-like_sf"/>
</dbReference>
<dbReference type="Pfam" id="PF14525">
    <property type="entry name" value="AraC_binding_2"/>
    <property type="match status" value="1"/>
</dbReference>
<keyword evidence="6" id="KW-1185">Reference proteome</keyword>
<dbReference type="RefSeq" id="WP_203923511.1">
    <property type="nucleotide sequence ID" value="NZ_BONZ01000088.1"/>
</dbReference>
<reference evidence="5" key="1">
    <citation type="submission" date="2021-01" db="EMBL/GenBank/DDBJ databases">
        <title>Whole genome shotgun sequence of Rugosimonospora africana NBRC 104875.</title>
        <authorList>
            <person name="Komaki H."/>
            <person name="Tamura T."/>
        </authorList>
    </citation>
    <scope>NUCLEOTIDE SEQUENCE</scope>
    <source>
        <strain evidence="5">NBRC 104875</strain>
    </source>
</reference>
<dbReference type="Proteomes" id="UP000642748">
    <property type="component" value="Unassembled WGS sequence"/>
</dbReference>
<dbReference type="PANTHER" id="PTHR46796:SF6">
    <property type="entry name" value="ARAC SUBFAMILY"/>
    <property type="match status" value="1"/>
</dbReference>
<proteinExistence type="predicted"/>
<dbReference type="Pfam" id="PF12833">
    <property type="entry name" value="HTH_18"/>
    <property type="match status" value="1"/>
</dbReference>
<evidence type="ECO:0000313" key="6">
    <source>
        <dbReference type="Proteomes" id="UP000642748"/>
    </source>
</evidence>
<dbReference type="GO" id="GO:0043565">
    <property type="term" value="F:sequence-specific DNA binding"/>
    <property type="evidence" value="ECO:0007669"/>
    <property type="project" value="InterPro"/>
</dbReference>
<evidence type="ECO:0000256" key="3">
    <source>
        <dbReference type="ARBA" id="ARBA00023163"/>
    </source>
</evidence>
<sequence length="320" mass="35424">MQVTQFRTADLPGRERFAAWHEMTAKAHVNTTVSTDNAEDFAAAINLIDLGSVQASVLTYPPIRASRTAKLIRRSDPELYFVSVTLGGRVGFDQVGREVLVDKGELVLLDTSLPAVAVNDVPLEHMVIQVSKNQLPSRPRLRDRALARPMPARRGLGSLVTSFVGQLMASAHELTPVEGARLTTVVVDLFTCLLASQLDEPAMARESRQQLLPTRVFNFIEQRVGDPGLTPAVIAAAHQISIRSLQLLFQSQGLTVSGRIRSRRLERCRQDLADPASDSRPVHAIGARWGFTDAAGFSRAFRREYGMPPGDYRHQRRQLR</sequence>
<dbReference type="InterPro" id="IPR035418">
    <property type="entry name" value="AraC-bd_2"/>
</dbReference>
<keyword evidence="3" id="KW-0804">Transcription</keyword>
<dbReference type="PRINTS" id="PR00032">
    <property type="entry name" value="HTHARAC"/>
</dbReference>
<evidence type="ECO:0000259" key="4">
    <source>
        <dbReference type="PROSITE" id="PS01124"/>
    </source>
</evidence>
<dbReference type="PANTHER" id="PTHR46796">
    <property type="entry name" value="HTH-TYPE TRANSCRIPTIONAL ACTIVATOR RHAS-RELATED"/>
    <property type="match status" value="1"/>
</dbReference>
<name>A0A8J3R201_9ACTN</name>
<dbReference type="InterPro" id="IPR050204">
    <property type="entry name" value="AraC_XylS_family_regulators"/>
</dbReference>
<evidence type="ECO:0000256" key="2">
    <source>
        <dbReference type="ARBA" id="ARBA00023125"/>
    </source>
</evidence>
<comment type="caution">
    <text evidence="5">The sequence shown here is derived from an EMBL/GenBank/DDBJ whole genome shotgun (WGS) entry which is preliminary data.</text>
</comment>
<gene>
    <name evidence="5" type="ORF">Raf01_82440</name>
</gene>
<evidence type="ECO:0000313" key="5">
    <source>
        <dbReference type="EMBL" id="GIH20072.1"/>
    </source>
</evidence>
<dbReference type="EMBL" id="BONZ01000088">
    <property type="protein sequence ID" value="GIH20072.1"/>
    <property type="molecule type" value="Genomic_DNA"/>
</dbReference>
<dbReference type="SUPFAM" id="SSF46689">
    <property type="entry name" value="Homeodomain-like"/>
    <property type="match status" value="1"/>
</dbReference>
<keyword evidence="2" id="KW-0238">DNA-binding</keyword>
<accession>A0A8J3R201</accession>